<protein>
    <submittedName>
        <fullName evidence="4">Serine hydrolase</fullName>
    </submittedName>
</protein>
<evidence type="ECO:0000256" key="1">
    <source>
        <dbReference type="SAM" id="MobiDB-lite"/>
    </source>
</evidence>
<feature type="compositionally biased region" description="Low complexity" evidence="1">
    <location>
        <begin position="700"/>
        <end position="713"/>
    </location>
</feature>
<reference evidence="4 5" key="1">
    <citation type="journal article" date="2019" name="J. Ind. Microbiol. Biotechnol.">
        <title>Paenibacillus amylolyticus 27C64 has a diverse set of carbohydrate-active enzymes and complete pectin deconstruction system.</title>
        <authorList>
            <person name="Keggi C."/>
            <person name="Doran-Peterson J."/>
        </authorList>
    </citation>
    <scope>NUCLEOTIDE SEQUENCE [LARGE SCALE GENOMIC DNA]</scope>
    <source>
        <strain evidence="4 5">27C64</strain>
    </source>
</reference>
<dbReference type="PROSITE" id="PS51272">
    <property type="entry name" value="SLH"/>
    <property type="match status" value="2"/>
</dbReference>
<feature type="compositionally biased region" description="Basic and acidic residues" evidence="1">
    <location>
        <begin position="714"/>
        <end position="726"/>
    </location>
</feature>
<dbReference type="InterPro" id="IPR012338">
    <property type="entry name" value="Beta-lactam/transpept-like"/>
</dbReference>
<dbReference type="GO" id="GO:0016787">
    <property type="term" value="F:hydrolase activity"/>
    <property type="evidence" value="ECO:0007669"/>
    <property type="project" value="UniProtKB-KW"/>
</dbReference>
<dbReference type="Proteomes" id="UP000323664">
    <property type="component" value="Unassembled WGS sequence"/>
</dbReference>
<organism evidence="4 5">
    <name type="scientific">Paenibacillus amylolyticus</name>
    <dbReference type="NCBI Taxonomy" id="1451"/>
    <lineage>
        <taxon>Bacteria</taxon>
        <taxon>Bacillati</taxon>
        <taxon>Bacillota</taxon>
        <taxon>Bacilli</taxon>
        <taxon>Bacillales</taxon>
        <taxon>Paenibacillaceae</taxon>
        <taxon>Paenibacillus</taxon>
    </lineage>
</organism>
<feature type="chain" id="PRO_5024359100" evidence="2">
    <location>
        <begin position="36"/>
        <end position="744"/>
    </location>
</feature>
<name>A0A5M9WPC5_PAEAM</name>
<dbReference type="AlphaFoldDB" id="A0A5M9WPC5"/>
<dbReference type="Pfam" id="PF00395">
    <property type="entry name" value="SLH"/>
    <property type="match status" value="2"/>
</dbReference>
<feature type="domain" description="SLH" evidence="3">
    <location>
        <begin position="566"/>
        <end position="629"/>
    </location>
</feature>
<feature type="compositionally biased region" description="Low complexity" evidence="1">
    <location>
        <begin position="727"/>
        <end position="744"/>
    </location>
</feature>
<dbReference type="Gene3D" id="3.40.710.10">
    <property type="entry name" value="DD-peptidase/beta-lactamase superfamily"/>
    <property type="match status" value="1"/>
</dbReference>
<keyword evidence="4" id="KW-0378">Hydrolase</keyword>
<accession>A0A5M9WPC5</accession>
<gene>
    <name evidence="4" type="ORF">EC604_06130</name>
</gene>
<dbReference type="InterPro" id="IPR001466">
    <property type="entry name" value="Beta-lactam-related"/>
</dbReference>
<dbReference type="Pfam" id="PF00144">
    <property type="entry name" value="Beta-lactamase"/>
    <property type="match status" value="1"/>
</dbReference>
<dbReference type="OrthoDB" id="846150at2"/>
<proteinExistence type="predicted"/>
<sequence length="744" mass="82425">MHLFNRNTRSKWSALTSACMALVLSLSLCAPQVQAQTGATAPVSDGSKQPVTLNAESANAFLDKFFASPETKPHYVGASVVVVKDGQVIAEKGYGHADLDKKTPVDPKNTAFRVASVSKTFTAAAVMQLVEQGKVDLKADFQTYVKGLHFENPFDAPVTVEHLLTHTTGFEIRDPQPEDIHTDQGKYITMEDYAEQHMPPVVRKPGSAYMYDNFSFLLLGLIVENVSGEPFETYMQEHIFKPLGMNNSSFMLNEKFQKQLATGYDAAHKPVDLYFIDPNPLPQGGMLSTAEDIGKFMIAFLNDGKKDNQQILQPETVKSMEQYRSSIHPLLPDTTYGFEAPFQLTGAGSSSKVITKAGDLTGYSSYLFFIPEQNTGVFLTYNQNGALRSLLYSAFIQNFFPQYAKPVQFKEYTPQSAEELKRFNGLYADLRISTIISKLQADGETSSSLSISDPFLGERKLIQLEDNLFKDELTGQFTAFKTYEDGTTYMREPYLNPFGYAKKGQKAVGFRDVPKNSPYAQAIHGLQSLGYLENGANQVFQPKTTVTRAEFIEDILKLSGLKPSKTTPPADTDWANHTSAGYIQLGYEIGMIAGSDEKQFKPDQAIVRQEAAVMMWRTMQLQYPSELFKDVKLAGQTDAWAVPAVQMMVKLGIYGPEVKMLEDGSADFLSRKPLIRQEQAAIMYALITQPTNRIVAELMAAQQSEQPQQPSAEEAAKEVEAPESKPETTPMPTTESTPPAASVQ</sequence>
<evidence type="ECO:0000256" key="2">
    <source>
        <dbReference type="SAM" id="SignalP"/>
    </source>
</evidence>
<evidence type="ECO:0000313" key="5">
    <source>
        <dbReference type="Proteomes" id="UP000323664"/>
    </source>
</evidence>
<dbReference type="SUPFAM" id="SSF56601">
    <property type="entry name" value="beta-lactamase/transpeptidase-like"/>
    <property type="match status" value="1"/>
</dbReference>
<dbReference type="PANTHER" id="PTHR46825:SF9">
    <property type="entry name" value="BETA-LACTAMASE-RELATED DOMAIN-CONTAINING PROTEIN"/>
    <property type="match status" value="1"/>
</dbReference>
<feature type="signal peptide" evidence="2">
    <location>
        <begin position="1"/>
        <end position="35"/>
    </location>
</feature>
<dbReference type="RefSeq" id="WP_123063282.1">
    <property type="nucleotide sequence ID" value="NZ_RIAS01000002.1"/>
</dbReference>
<dbReference type="EMBL" id="RIAS01000002">
    <property type="protein sequence ID" value="KAA8783425.1"/>
    <property type="molecule type" value="Genomic_DNA"/>
</dbReference>
<evidence type="ECO:0000313" key="4">
    <source>
        <dbReference type="EMBL" id="KAA8783425.1"/>
    </source>
</evidence>
<feature type="domain" description="SLH" evidence="3">
    <location>
        <begin position="506"/>
        <end position="565"/>
    </location>
</feature>
<dbReference type="PANTHER" id="PTHR46825">
    <property type="entry name" value="D-ALANYL-D-ALANINE-CARBOXYPEPTIDASE/ENDOPEPTIDASE AMPH"/>
    <property type="match status" value="1"/>
</dbReference>
<comment type="caution">
    <text evidence="4">The sequence shown here is derived from an EMBL/GenBank/DDBJ whole genome shotgun (WGS) entry which is preliminary data.</text>
</comment>
<keyword evidence="2" id="KW-0732">Signal</keyword>
<feature type="region of interest" description="Disordered" evidence="1">
    <location>
        <begin position="700"/>
        <end position="744"/>
    </location>
</feature>
<dbReference type="InterPro" id="IPR001119">
    <property type="entry name" value="SLH_dom"/>
</dbReference>
<dbReference type="InterPro" id="IPR050491">
    <property type="entry name" value="AmpC-like"/>
</dbReference>
<evidence type="ECO:0000259" key="3">
    <source>
        <dbReference type="PROSITE" id="PS51272"/>
    </source>
</evidence>